<dbReference type="RefSeq" id="WP_178734147.1">
    <property type="nucleotide sequence ID" value="NZ_JABUOH010000041.1"/>
</dbReference>
<accession>A0A851HJY4</accession>
<evidence type="ECO:0000313" key="3">
    <source>
        <dbReference type="Proteomes" id="UP000568109"/>
    </source>
</evidence>
<keyword evidence="3" id="KW-1185">Reference proteome</keyword>
<feature type="chain" id="PRO_5032974610" evidence="1">
    <location>
        <begin position="30"/>
        <end position="246"/>
    </location>
</feature>
<evidence type="ECO:0000256" key="1">
    <source>
        <dbReference type="SAM" id="SignalP"/>
    </source>
</evidence>
<sequence length="246" mass="28732">MSKKIPKTSFKLIFITILMFFLKSTTLSAHENTPPKMTTIKESYQYRYLQSRTWKKTNSHIFKQQSYDSSGKQTDEQISWKMEPNKLIFYDTIRSSQQTEAYIFNGLSSNPIISIISHSSEEATAIIDFNNTLNQQINTIYQSSPHGDHIQTHIIYHHDEIYNTLPHLTRDKSSTRYPKKNRYTDYDGWFDRQLTNAPDNFYTAYIENNASINPQGGTNPSGITLDRLAELTKEHNRTLHLFYLIN</sequence>
<protein>
    <submittedName>
        <fullName evidence="2">Uncharacterized protein</fullName>
    </submittedName>
</protein>
<comment type="caution">
    <text evidence="2">The sequence shown here is derived from an EMBL/GenBank/DDBJ whole genome shotgun (WGS) entry which is preliminary data.</text>
</comment>
<organism evidence="2 3">
    <name type="scientific">Candidatus Phytoplasma pruni</name>
    <dbReference type="NCBI Taxonomy" id="479893"/>
    <lineage>
        <taxon>Bacteria</taxon>
        <taxon>Bacillati</taxon>
        <taxon>Mycoplasmatota</taxon>
        <taxon>Mollicutes</taxon>
        <taxon>Acholeplasmatales</taxon>
        <taxon>Acholeplasmataceae</taxon>
        <taxon>Candidatus Phytoplasma</taxon>
        <taxon>16SrIII (X-disease group)</taxon>
    </lineage>
</organism>
<dbReference type="EMBL" id="JABUOH010000041">
    <property type="protein sequence ID" value="NWN45749.1"/>
    <property type="molecule type" value="Genomic_DNA"/>
</dbReference>
<reference evidence="2 3" key="1">
    <citation type="submission" date="2020-06" db="EMBL/GenBank/DDBJ databases">
        <title>Draft genome sequence of Candidatus Phytoplasma pruni (X-disease group, subgroup 16SrIII-B) strain ChTDIII from Argentina.</title>
        <authorList>
            <person name="Fernandez F.D."/>
            <person name="Zuebert C."/>
            <person name="Huettel B."/>
            <person name="Kube M."/>
            <person name="Conci L.R."/>
        </authorList>
    </citation>
    <scope>NUCLEOTIDE SEQUENCE [LARGE SCALE GENOMIC DNA]</scope>
    <source>
        <strain evidence="2 3">ChTDIII</strain>
    </source>
</reference>
<keyword evidence="1" id="KW-0732">Signal</keyword>
<dbReference type="Proteomes" id="UP000568109">
    <property type="component" value="Unassembled WGS sequence"/>
</dbReference>
<name>A0A851HJY4_9MOLU</name>
<gene>
    <name evidence="2" type="ORF">HR065_01450</name>
</gene>
<proteinExistence type="predicted"/>
<dbReference type="AlphaFoldDB" id="A0A851HJY4"/>
<feature type="signal peptide" evidence="1">
    <location>
        <begin position="1"/>
        <end position="29"/>
    </location>
</feature>
<evidence type="ECO:0000313" key="2">
    <source>
        <dbReference type="EMBL" id="NWN45749.1"/>
    </source>
</evidence>